<dbReference type="AlphaFoldDB" id="A0A7Y0LX23"/>
<dbReference type="CDD" id="cd00371">
    <property type="entry name" value="HMA"/>
    <property type="match status" value="1"/>
</dbReference>
<protein>
    <submittedName>
        <fullName evidence="1">Heavy-metal-associated domain-containing protein</fullName>
    </submittedName>
</protein>
<sequence>MVATRFSVEGLTCGLCLAELLDQLRSVPEVMEAAADLVIGGATVVVVTGDAEVLEEPVRGAVERAGFLLGSHDRLLPPHAGADHLLAARAFALGDEATEVLGSDVVTGGVRR</sequence>
<accession>A0A7Y0LX23</accession>
<dbReference type="InterPro" id="IPR006121">
    <property type="entry name" value="HMA_dom"/>
</dbReference>
<proteinExistence type="predicted"/>
<comment type="caution">
    <text evidence="1">The sequence shown here is derived from an EMBL/GenBank/DDBJ whole genome shotgun (WGS) entry which is preliminary data.</text>
</comment>
<name>A0A7Y0LX23_CELFI</name>
<reference evidence="1 2" key="1">
    <citation type="submission" date="2020-04" db="EMBL/GenBank/DDBJ databases">
        <title>Sequencing and Assembly of C. fimi.</title>
        <authorList>
            <person name="Ramsey A.R."/>
        </authorList>
    </citation>
    <scope>NUCLEOTIDE SEQUENCE [LARGE SCALE GENOMIC DNA]</scope>
    <source>
        <strain evidence="1 2">SB</strain>
    </source>
</reference>
<evidence type="ECO:0000313" key="1">
    <source>
        <dbReference type="EMBL" id="NMR19494.1"/>
    </source>
</evidence>
<keyword evidence="2" id="KW-1185">Reference proteome</keyword>
<dbReference type="EMBL" id="JABCJJ010000004">
    <property type="protein sequence ID" value="NMR19494.1"/>
    <property type="molecule type" value="Genomic_DNA"/>
</dbReference>
<dbReference type="GO" id="GO:0046872">
    <property type="term" value="F:metal ion binding"/>
    <property type="evidence" value="ECO:0007669"/>
    <property type="project" value="InterPro"/>
</dbReference>
<organism evidence="1 2">
    <name type="scientific">Cellulomonas fimi</name>
    <dbReference type="NCBI Taxonomy" id="1708"/>
    <lineage>
        <taxon>Bacteria</taxon>
        <taxon>Bacillati</taxon>
        <taxon>Actinomycetota</taxon>
        <taxon>Actinomycetes</taxon>
        <taxon>Micrococcales</taxon>
        <taxon>Cellulomonadaceae</taxon>
        <taxon>Cellulomonas</taxon>
    </lineage>
</organism>
<evidence type="ECO:0000313" key="2">
    <source>
        <dbReference type="Proteomes" id="UP000562124"/>
    </source>
</evidence>
<dbReference type="InterPro" id="IPR036163">
    <property type="entry name" value="HMA_dom_sf"/>
</dbReference>
<dbReference type="Proteomes" id="UP000562124">
    <property type="component" value="Unassembled WGS sequence"/>
</dbReference>
<gene>
    <name evidence="1" type="ORF">HIR71_04530</name>
</gene>
<dbReference type="Gene3D" id="3.30.70.100">
    <property type="match status" value="1"/>
</dbReference>
<dbReference type="SUPFAM" id="SSF55008">
    <property type="entry name" value="HMA, heavy metal-associated domain"/>
    <property type="match status" value="1"/>
</dbReference>
<dbReference type="RefSeq" id="WP_169323833.1">
    <property type="nucleotide sequence ID" value="NZ_JABCJJ010000004.1"/>
</dbReference>